<evidence type="ECO:0000256" key="2">
    <source>
        <dbReference type="SAM" id="MobiDB-lite"/>
    </source>
</evidence>
<keyword evidence="4" id="KW-1185">Reference proteome</keyword>
<feature type="region of interest" description="Disordered" evidence="2">
    <location>
        <begin position="227"/>
        <end position="247"/>
    </location>
</feature>
<keyword evidence="1" id="KW-0175">Coiled coil</keyword>
<dbReference type="EMBL" id="JAAAIP010000101">
    <property type="protein sequence ID" value="KAG0325780.1"/>
    <property type="molecule type" value="Genomic_DNA"/>
</dbReference>
<reference evidence="3" key="1">
    <citation type="journal article" date="2020" name="Fungal Divers.">
        <title>Resolving the Mortierellaceae phylogeny through synthesis of multi-gene phylogenetics and phylogenomics.</title>
        <authorList>
            <person name="Vandepol N."/>
            <person name="Liber J."/>
            <person name="Desiro A."/>
            <person name="Na H."/>
            <person name="Kennedy M."/>
            <person name="Barry K."/>
            <person name="Grigoriev I.V."/>
            <person name="Miller A.N."/>
            <person name="O'Donnell K."/>
            <person name="Stajich J.E."/>
            <person name="Bonito G."/>
        </authorList>
    </citation>
    <scope>NUCLEOTIDE SEQUENCE</scope>
    <source>
        <strain evidence="3">REB-010B</strain>
    </source>
</reference>
<dbReference type="Proteomes" id="UP000738325">
    <property type="component" value="Unassembled WGS sequence"/>
</dbReference>
<evidence type="ECO:0000313" key="4">
    <source>
        <dbReference type="Proteomes" id="UP000738325"/>
    </source>
</evidence>
<feature type="coiled-coil region" evidence="1">
    <location>
        <begin position="197"/>
        <end position="224"/>
    </location>
</feature>
<protein>
    <submittedName>
        <fullName evidence="3">Uncharacterized protein</fullName>
    </submittedName>
</protein>
<dbReference type="OrthoDB" id="2417582at2759"/>
<comment type="caution">
    <text evidence="3">The sequence shown here is derived from an EMBL/GenBank/DDBJ whole genome shotgun (WGS) entry which is preliminary data.</text>
</comment>
<accession>A0A9P6RQ12</accession>
<evidence type="ECO:0000256" key="1">
    <source>
        <dbReference type="SAM" id="Coils"/>
    </source>
</evidence>
<proteinExistence type="predicted"/>
<evidence type="ECO:0000313" key="3">
    <source>
        <dbReference type="EMBL" id="KAG0325780.1"/>
    </source>
</evidence>
<dbReference type="AlphaFoldDB" id="A0A9P6RQ12"/>
<organism evidence="3 4">
    <name type="scientific">Dissophora globulifera</name>
    <dbReference type="NCBI Taxonomy" id="979702"/>
    <lineage>
        <taxon>Eukaryota</taxon>
        <taxon>Fungi</taxon>
        <taxon>Fungi incertae sedis</taxon>
        <taxon>Mucoromycota</taxon>
        <taxon>Mortierellomycotina</taxon>
        <taxon>Mortierellomycetes</taxon>
        <taxon>Mortierellales</taxon>
        <taxon>Mortierellaceae</taxon>
        <taxon>Dissophora</taxon>
    </lineage>
</organism>
<sequence length="294" mass="32443">MTKYTPLFDLHQLVQVTHSTTSKAIFYSQVHLAKDDNVDEDEAGGWILSAFTGKSYFEREYRREDLDDLLIAAGDKDWISLATRFKKAIVQGLFHIVEVSSRECKVVVDNEVHSRTGSNQDSLETIDIDMHPVNHASRGEKTSEFMFECAAFIQSHGCSLDPKNVGSTTHSNISNPGAISNTETASKAGFGVMGKGYDDLKLERDNLKSENADLKREIERLNAQALKSGSMAHGGARAGNGRPKSKNAQMAMMVKEQLLKKRKGVSALNPRMKKVVIAKGTEFGSDDDENDEDA</sequence>
<gene>
    <name evidence="3" type="ORF">BGZ99_000157</name>
</gene>
<name>A0A9P6RQ12_9FUNG</name>